<organism evidence="1 2">
    <name type="scientific">Xenoophorus captivus</name>
    <dbReference type="NCBI Taxonomy" id="1517983"/>
    <lineage>
        <taxon>Eukaryota</taxon>
        <taxon>Metazoa</taxon>
        <taxon>Chordata</taxon>
        <taxon>Craniata</taxon>
        <taxon>Vertebrata</taxon>
        <taxon>Euteleostomi</taxon>
        <taxon>Actinopterygii</taxon>
        <taxon>Neopterygii</taxon>
        <taxon>Teleostei</taxon>
        <taxon>Neoteleostei</taxon>
        <taxon>Acanthomorphata</taxon>
        <taxon>Ovalentaria</taxon>
        <taxon>Atherinomorphae</taxon>
        <taxon>Cyprinodontiformes</taxon>
        <taxon>Goodeidae</taxon>
        <taxon>Xenoophorus</taxon>
    </lineage>
</organism>
<sequence>KTVSLQRSLDFHESREAEPHPLWEYPCRALTQSAAVMTFDFTQCVPEQPISSRGSLPFIRYNLWLNKRDSPVQLYRVAWKTFQWHRYHQLCPLKNPKRPDVFWVDGKQRNAINFLKLEQQSCGTLQFQASVSVLLSRTIFSPGLNAGIPMYGQLAQRKASPRLFSSCQLLLRSLEL</sequence>
<dbReference type="EMBL" id="JAHRIN010017645">
    <property type="protein sequence ID" value="MEQ2197431.1"/>
    <property type="molecule type" value="Genomic_DNA"/>
</dbReference>
<reference evidence="1 2" key="1">
    <citation type="submission" date="2021-06" db="EMBL/GenBank/DDBJ databases">
        <authorList>
            <person name="Palmer J.M."/>
        </authorList>
    </citation>
    <scope>NUCLEOTIDE SEQUENCE [LARGE SCALE GENOMIC DNA]</scope>
    <source>
        <strain evidence="1 2">XC_2019</strain>
        <tissue evidence="1">Muscle</tissue>
    </source>
</reference>
<keyword evidence="2" id="KW-1185">Reference proteome</keyword>
<feature type="non-terminal residue" evidence="1">
    <location>
        <position position="1"/>
    </location>
</feature>
<proteinExistence type="predicted"/>
<evidence type="ECO:0000313" key="2">
    <source>
        <dbReference type="Proteomes" id="UP001434883"/>
    </source>
</evidence>
<comment type="caution">
    <text evidence="1">The sequence shown here is derived from an EMBL/GenBank/DDBJ whole genome shotgun (WGS) entry which is preliminary data.</text>
</comment>
<dbReference type="Proteomes" id="UP001434883">
    <property type="component" value="Unassembled WGS sequence"/>
</dbReference>
<evidence type="ECO:0000313" key="1">
    <source>
        <dbReference type="EMBL" id="MEQ2197431.1"/>
    </source>
</evidence>
<name>A0ABV0QNK4_9TELE</name>
<dbReference type="Gene3D" id="2.70.160.11">
    <property type="entry name" value="Hnrnp arginine n-methyltransferase1"/>
    <property type="match status" value="1"/>
</dbReference>
<accession>A0ABV0QNK4</accession>
<gene>
    <name evidence="1" type="ORF">XENOCAPTIV_029297</name>
</gene>
<protein>
    <submittedName>
        <fullName evidence="1">Uncharacterized protein</fullName>
    </submittedName>
</protein>